<organism evidence="1 2">
    <name type="scientific">Legionella maioricensis</name>
    <dbReference type="NCBI Taxonomy" id="2896528"/>
    <lineage>
        <taxon>Bacteria</taxon>
        <taxon>Pseudomonadati</taxon>
        <taxon>Pseudomonadota</taxon>
        <taxon>Gammaproteobacteria</taxon>
        <taxon>Legionellales</taxon>
        <taxon>Legionellaceae</taxon>
        <taxon>Legionella</taxon>
    </lineage>
</organism>
<dbReference type="Proteomes" id="UP001139721">
    <property type="component" value="Unassembled WGS sequence"/>
</dbReference>
<comment type="caution">
    <text evidence="1">The sequence shown here is derived from an EMBL/GenBank/DDBJ whole genome shotgun (WGS) entry which is preliminary data.</text>
</comment>
<evidence type="ECO:0000313" key="2">
    <source>
        <dbReference type="Proteomes" id="UP001139721"/>
    </source>
</evidence>
<reference evidence="1" key="1">
    <citation type="submission" date="2021-11" db="EMBL/GenBank/DDBJ databases">
        <title>Legionella maioricencis sp. nov., a new species isolated from hot water samples in Mallorca.</title>
        <authorList>
            <person name="Crespi S."/>
            <person name="Drasar V."/>
            <person name="Salva-Serra F."/>
            <person name="Jaen-Luchoro D."/>
            <person name="Pineiro-Iglesias B."/>
            <person name="Aliaga F."/>
            <person name="Fernandez-Juarez V."/>
            <person name="Coll G."/>
            <person name="Moore E.R.B."/>
            <person name="Bennasar-Figueras A."/>
        </authorList>
    </citation>
    <scope>NUCLEOTIDE SEQUENCE</scope>
    <source>
        <strain evidence="1">HCPI-6</strain>
    </source>
</reference>
<dbReference type="EMBL" id="JAJKBJ010000052">
    <property type="protein sequence ID" value="MCL9685879.1"/>
    <property type="molecule type" value="Genomic_DNA"/>
</dbReference>
<protein>
    <submittedName>
        <fullName evidence="1">Uncharacterized protein</fullName>
    </submittedName>
</protein>
<keyword evidence="2" id="KW-1185">Reference proteome</keyword>
<evidence type="ECO:0000313" key="1">
    <source>
        <dbReference type="EMBL" id="MCL9685879.1"/>
    </source>
</evidence>
<accession>A0A9X2ICF6</accession>
<sequence>MALLDQVNSINKDEFTKEFLNKYLELGFGSLSKHDIDLLVYYLIKKHSKLFNGKSNYELSSLLKITERKLQSIQIESYLRYENISISINLNELIGKIGSGDIKPEIEGDKIRILIDSPVLKRDFEYAITTIGHLVDYSFNKNILTLRLSSFFEALGNTASGIGLKKQLIDFLRKQQKNSEDIQIEIEQKSWWSKQFSSFKTAVKEEAAQFIFKSILSVLITHMGGG</sequence>
<dbReference type="RefSeq" id="WP_250424791.1">
    <property type="nucleotide sequence ID" value="NZ_JAJKBJ010000052.1"/>
</dbReference>
<proteinExistence type="predicted"/>
<gene>
    <name evidence="1" type="ORF">LOX96_17410</name>
</gene>
<name>A0A9X2ICF6_9GAMM</name>
<dbReference type="AlphaFoldDB" id="A0A9X2ICF6"/>